<gene>
    <name evidence="5" type="ORF">F4Y08_09225</name>
</gene>
<sequence length="122" mass="13992">MTDTAKFLVSTCIVPCNDLSKARDFYVDLGFEVSYEQADYAILRKDDVALHVTFSEGWYIDPKLNNTQIRIETDNVDALYAKCRELDIVHPNGPLEMKPWGSKEFTILDPDNACIAFYQEMD</sequence>
<dbReference type="EMBL" id="VXPY01000063">
    <property type="protein sequence ID" value="MYD90499.1"/>
    <property type="molecule type" value="Genomic_DNA"/>
</dbReference>
<dbReference type="Gene3D" id="3.10.180.10">
    <property type="entry name" value="2,3-Dihydroxybiphenyl 1,2-Dioxygenase, domain 1"/>
    <property type="match status" value="1"/>
</dbReference>
<name>A0A6B1DS18_9CHLR</name>
<dbReference type="CDD" id="cd08349">
    <property type="entry name" value="BLMA_like"/>
    <property type="match status" value="1"/>
</dbReference>
<dbReference type="GO" id="GO:0046677">
    <property type="term" value="P:response to antibiotic"/>
    <property type="evidence" value="ECO:0007669"/>
    <property type="project" value="UniProtKB-KW"/>
</dbReference>
<dbReference type="PROSITE" id="PS51819">
    <property type="entry name" value="VOC"/>
    <property type="match status" value="1"/>
</dbReference>
<dbReference type="Pfam" id="PF00903">
    <property type="entry name" value="Glyoxalase"/>
    <property type="match status" value="1"/>
</dbReference>
<keyword evidence="3" id="KW-0046">Antibiotic resistance</keyword>
<accession>A0A6B1DS18</accession>
<comment type="similarity">
    <text evidence="1">Belongs to the bleomycin resistance protein family.</text>
</comment>
<dbReference type="AlphaFoldDB" id="A0A6B1DS18"/>
<organism evidence="5">
    <name type="scientific">Caldilineaceae bacterium SB0662_bin_9</name>
    <dbReference type="NCBI Taxonomy" id="2605258"/>
    <lineage>
        <taxon>Bacteria</taxon>
        <taxon>Bacillati</taxon>
        <taxon>Chloroflexota</taxon>
        <taxon>Caldilineae</taxon>
        <taxon>Caldilineales</taxon>
        <taxon>Caldilineaceae</taxon>
    </lineage>
</organism>
<evidence type="ECO:0000259" key="4">
    <source>
        <dbReference type="PROSITE" id="PS51819"/>
    </source>
</evidence>
<dbReference type="InterPro" id="IPR000335">
    <property type="entry name" value="Bleomycin-R"/>
</dbReference>
<feature type="domain" description="VOC" evidence="4">
    <location>
        <begin position="6"/>
        <end position="120"/>
    </location>
</feature>
<dbReference type="InterPro" id="IPR037523">
    <property type="entry name" value="VOC_core"/>
</dbReference>
<dbReference type="SUPFAM" id="SSF54593">
    <property type="entry name" value="Glyoxalase/Bleomycin resistance protein/Dihydroxybiphenyl dioxygenase"/>
    <property type="match status" value="1"/>
</dbReference>
<evidence type="ECO:0000256" key="3">
    <source>
        <dbReference type="ARBA" id="ARBA00023251"/>
    </source>
</evidence>
<comment type="caution">
    <text evidence="5">The sequence shown here is derived from an EMBL/GenBank/DDBJ whole genome shotgun (WGS) entry which is preliminary data.</text>
</comment>
<evidence type="ECO:0000256" key="1">
    <source>
        <dbReference type="ARBA" id="ARBA00011051"/>
    </source>
</evidence>
<evidence type="ECO:0000313" key="5">
    <source>
        <dbReference type="EMBL" id="MYD90499.1"/>
    </source>
</evidence>
<evidence type="ECO:0000256" key="2">
    <source>
        <dbReference type="ARBA" id="ARBA00021572"/>
    </source>
</evidence>
<protein>
    <recommendedName>
        <fullName evidence="2">Bleomycin resistance protein</fullName>
    </recommendedName>
</protein>
<reference evidence="5" key="1">
    <citation type="submission" date="2019-09" db="EMBL/GenBank/DDBJ databases">
        <title>Characterisation of the sponge microbiome using genome-centric metagenomics.</title>
        <authorList>
            <person name="Engelberts J.P."/>
            <person name="Robbins S.J."/>
            <person name="De Goeij J.M."/>
            <person name="Aranda M."/>
            <person name="Bell S.C."/>
            <person name="Webster N.S."/>
        </authorList>
    </citation>
    <scope>NUCLEOTIDE SEQUENCE</scope>
    <source>
        <strain evidence="5">SB0662_bin_9</strain>
    </source>
</reference>
<dbReference type="InterPro" id="IPR004360">
    <property type="entry name" value="Glyas_Fos-R_dOase_dom"/>
</dbReference>
<proteinExistence type="inferred from homology"/>
<dbReference type="InterPro" id="IPR029068">
    <property type="entry name" value="Glyas_Bleomycin-R_OHBP_Dase"/>
</dbReference>